<organism evidence="1 2">
    <name type="scientific">Vaccinium darrowii</name>
    <dbReference type="NCBI Taxonomy" id="229202"/>
    <lineage>
        <taxon>Eukaryota</taxon>
        <taxon>Viridiplantae</taxon>
        <taxon>Streptophyta</taxon>
        <taxon>Embryophyta</taxon>
        <taxon>Tracheophyta</taxon>
        <taxon>Spermatophyta</taxon>
        <taxon>Magnoliopsida</taxon>
        <taxon>eudicotyledons</taxon>
        <taxon>Gunneridae</taxon>
        <taxon>Pentapetalae</taxon>
        <taxon>asterids</taxon>
        <taxon>Ericales</taxon>
        <taxon>Ericaceae</taxon>
        <taxon>Vaccinioideae</taxon>
        <taxon>Vaccinieae</taxon>
        <taxon>Vaccinium</taxon>
    </lineage>
</organism>
<evidence type="ECO:0000313" key="1">
    <source>
        <dbReference type="EMBL" id="KAH7844473.1"/>
    </source>
</evidence>
<dbReference type="EMBL" id="CM037151">
    <property type="protein sequence ID" value="KAH7844473.1"/>
    <property type="molecule type" value="Genomic_DNA"/>
</dbReference>
<protein>
    <submittedName>
        <fullName evidence="1">Uncharacterized protein</fullName>
    </submittedName>
</protein>
<sequence>MVEGLKKIQIKEDDPEKYFLVGKTLAEQEEKDLKVRRSAPQHANVVIEEVDRLLEADAIREVSYPEWLASTVVVKKKNGKWRVCVDFTSLNKACPKDSFPLARIDQLVDATSGYERMSFLDAYRGYHEIAMYKPDQEKTSFISPRGLYCYKVMPFGLRNAGATYQRLVTKMFKDQLGKTMEFYIDEMVVKSKVEPDYLDDLKVTFNILRGYKLKLNASNCAFGVSSEKFLGHLVTKRGIEANMDQITMLQNLQSPKTTKKVQRLTGMAAALNRFISKSLDRCRPFFQLLKKREGYEWGAEQERAFQA</sequence>
<accession>A0ACB7XV29</accession>
<dbReference type="Proteomes" id="UP000828048">
    <property type="component" value="Chromosome 1"/>
</dbReference>
<evidence type="ECO:0000313" key="2">
    <source>
        <dbReference type="Proteomes" id="UP000828048"/>
    </source>
</evidence>
<reference evidence="1 2" key="1">
    <citation type="journal article" date="2021" name="Hortic Res">
        <title>High-quality reference genome and annotation aids understanding of berry development for evergreen blueberry (Vaccinium darrowii).</title>
        <authorList>
            <person name="Yu J."/>
            <person name="Hulse-Kemp A.M."/>
            <person name="Babiker E."/>
            <person name="Staton M."/>
        </authorList>
    </citation>
    <scope>NUCLEOTIDE SEQUENCE [LARGE SCALE GENOMIC DNA]</scope>
    <source>
        <strain evidence="2">cv. NJ 8807/NJ 8810</strain>
        <tissue evidence="1">Young leaf</tissue>
    </source>
</reference>
<gene>
    <name evidence="1" type="ORF">Vadar_028392</name>
</gene>
<comment type="caution">
    <text evidence="1">The sequence shown here is derived from an EMBL/GenBank/DDBJ whole genome shotgun (WGS) entry which is preliminary data.</text>
</comment>
<name>A0ACB7XV29_9ERIC</name>
<keyword evidence="2" id="KW-1185">Reference proteome</keyword>
<proteinExistence type="predicted"/>